<name>A0A2M6P0P0_9BACT</name>
<feature type="transmembrane region" description="Helical" evidence="6">
    <location>
        <begin position="32"/>
        <end position="55"/>
    </location>
</feature>
<evidence type="ECO:0000256" key="4">
    <source>
        <dbReference type="ARBA" id="ARBA00023157"/>
    </source>
</evidence>
<keyword evidence="6" id="KW-0812">Transmembrane</keyword>
<keyword evidence="6" id="KW-0472">Membrane</keyword>
<dbReference type="PROSITE" id="PS51352">
    <property type="entry name" value="THIOREDOXIN_2"/>
    <property type="match status" value="1"/>
</dbReference>
<protein>
    <recommendedName>
        <fullName evidence="7">Thioredoxin domain-containing protein</fullName>
    </recommendedName>
</protein>
<dbReference type="InterPro" id="IPR036249">
    <property type="entry name" value="Thioredoxin-like_sf"/>
</dbReference>
<organism evidence="8 9">
    <name type="scientific">Candidatus Magasanikbacteria bacterium CG10_big_fil_rev_8_21_14_0_10_38_6</name>
    <dbReference type="NCBI Taxonomy" id="1974647"/>
    <lineage>
        <taxon>Bacteria</taxon>
        <taxon>Candidatus Magasanikiibacteriota</taxon>
    </lineage>
</organism>
<dbReference type="PANTHER" id="PTHR13887">
    <property type="entry name" value="GLUTATHIONE S-TRANSFERASE KAPPA"/>
    <property type="match status" value="1"/>
</dbReference>
<dbReference type="AlphaFoldDB" id="A0A2M6P0P0"/>
<dbReference type="GO" id="GO:0016491">
    <property type="term" value="F:oxidoreductase activity"/>
    <property type="evidence" value="ECO:0007669"/>
    <property type="project" value="UniProtKB-KW"/>
</dbReference>
<evidence type="ECO:0000313" key="8">
    <source>
        <dbReference type="EMBL" id="PIR77302.1"/>
    </source>
</evidence>
<dbReference type="Pfam" id="PF13462">
    <property type="entry name" value="Thioredoxin_4"/>
    <property type="match status" value="1"/>
</dbReference>
<dbReference type="InterPro" id="IPR012336">
    <property type="entry name" value="Thioredoxin-like_fold"/>
</dbReference>
<evidence type="ECO:0000256" key="1">
    <source>
        <dbReference type="ARBA" id="ARBA00005791"/>
    </source>
</evidence>
<keyword evidence="3" id="KW-0560">Oxidoreductase</keyword>
<evidence type="ECO:0000256" key="2">
    <source>
        <dbReference type="ARBA" id="ARBA00022729"/>
    </source>
</evidence>
<dbReference type="Proteomes" id="UP000228528">
    <property type="component" value="Unassembled WGS sequence"/>
</dbReference>
<keyword evidence="4" id="KW-1015">Disulfide bond</keyword>
<comment type="similarity">
    <text evidence="1">Belongs to the thioredoxin family. DsbA subfamily.</text>
</comment>
<evidence type="ECO:0000313" key="9">
    <source>
        <dbReference type="Proteomes" id="UP000228528"/>
    </source>
</evidence>
<dbReference type="SUPFAM" id="SSF52833">
    <property type="entry name" value="Thioredoxin-like"/>
    <property type="match status" value="1"/>
</dbReference>
<comment type="caution">
    <text evidence="8">The sequence shown here is derived from an EMBL/GenBank/DDBJ whole genome shotgun (WGS) entry which is preliminary data.</text>
</comment>
<gene>
    <name evidence="8" type="ORF">COU30_03200</name>
</gene>
<feature type="domain" description="Thioredoxin" evidence="7">
    <location>
        <begin position="73"/>
        <end position="268"/>
    </location>
</feature>
<dbReference type="Gene3D" id="3.40.30.10">
    <property type="entry name" value="Glutaredoxin"/>
    <property type="match status" value="1"/>
</dbReference>
<accession>A0A2M6P0P0</accession>
<reference evidence="9" key="1">
    <citation type="submission" date="2017-09" db="EMBL/GenBank/DDBJ databases">
        <title>Depth-based differentiation of microbial function through sediment-hosted aquifers and enrichment of novel symbionts in the deep terrestrial subsurface.</title>
        <authorList>
            <person name="Probst A.J."/>
            <person name="Ladd B."/>
            <person name="Jarett J.K."/>
            <person name="Geller-Mcgrath D.E."/>
            <person name="Sieber C.M.K."/>
            <person name="Emerson J.B."/>
            <person name="Anantharaman K."/>
            <person name="Thomas B.C."/>
            <person name="Malmstrom R."/>
            <person name="Stieglmeier M."/>
            <person name="Klingl A."/>
            <person name="Woyke T."/>
            <person name="Ryan C.M."/>
            <person name="Banfield J.F."/>
        </authorList>
    </citation>
    <scope>NUCLEOTIDE SEQUENCE [LARGE SCALE GENOMIC DNA]</scope>
</reference>
<evidence type="ECO:0000256" key="3">
    <source>
        <dbReference type="ARBA" id="ARBA00023002"/>
    </source>
</evidence>
<keyword evidence="6" id="KW-1133">Transmembrane helix</keyword>
<sequence length="268" mass="29030">MFIFHLFIILFSIMESKRNNLFDVMSPAQTFVFGIVAGIMTLCTIGFFVLLSIMLTGGNFAMAKTSGGNAVAAAPNAAAPTAAAPTAARQVTIDIDEKNDHILGDKNAKVTIVEFSDAECPFCSRFHPTMQQVMADYDGDVRWIFRHFPLESIHPTARKLAVASECAAQQGKFWEFTDQLYERQGSFSADTVIKGLAKELGLNASKFDSCFDGRETDNLVQDDLNAATAAGCTGTPCSIVIDKDGNTTPINGAFPIDRVKAIIDPLLK</sequence>
<keyword evidence="5" id="KW-0676">Redox-active center</keyword>
<dbReference type="InterPro" id="IPR013766">
    <property type="entry name" value="Thioredoxin_domain"/>
</dbReference>
<keyword evidence="2" id="KW-0732">Signal</keyword>
<evidence type="ECO:0000256" key="5">
    <source>
        <dbReference type="ARBA" id="ARBA00023284"/>
    </source>
</evidence>
<evidence type="ECO:0000259" key="7">
    <source>
        <dbReference type="PROSITE" id="PS51352"/>
    </source>
</evidence>
<dbReference type="EMBL" id="PFBW01000140">
    <property type="protein sequence ID" value="PIR77302.1"/>
    <property type="molecule type" value="Genomic_DNA"/>
</dbReference>
<evidence type="ECO:0000256" key="6">
    <source>
        <dbReference type="SAM" id="Phobius"/>
    </source>
</evidence>
<dbReference type="PANTHER" id="PTHR13887:SF14">
    <property type="entry name" value="DISULFIDE BOND FORMATION PROTEIN D"/>
    <property type="match status" value="1"/>
</dbReference>
<proteinExistence type="inferred from homology"/>